<dbReference type="GO" id="GO:0008483">
    <property type="term" value="F:transaminase activity"/>
    <property type="evidence" value="ECO:0007669"/>
    <property type="project" value="UniProtKB-KW"/>
</dbReference>
<evidence type="ECO:0000256" key="1">
    <source>
        <dbReference type="ARBA" id="ARBA00037999"/>
    </source>
</evidence>
<gene>
    <name evidence="3" type="ORF">WKW82_01305</name>
</gene>
<evidence type="ECO:0000256" key="2">
    <source>
        <dbReference type="RuleBase" id="RU004508"/>
    </source>
</evidence>
<dbReference type="InterPro" id="IPR015421">
    <property type="entry name" value="PyrdxlP-dep_Trfase_major"/>
</dbReference>
<keyword evidence="3" id="KW-0032">Aminotransferase</keyword>
<sequence length="422" mass="46503">MLLTLGNVTYRRKALRGQLLNQFLHTLMPSKQDFLVFGAPRIEQDDIDAVESVMRSGWLGTGPKVAQFEQAFAKNRGASHAMALNSCTAALHLSLLASGVGPGDEVITTPLTFCATVNAIIHAGATPVLADIDPETLNIDPEQVRLKITPRTRAIVPVHFAGRPCEMDALMALANEHGLKVIEDCAHAIETEYHGRSAGTIGDFGCFSFYVTKNIVTGEGGMVFSRKAEDAARIKILGLHGMSKDAWKRFSDEGYKHYYVVAAGFKYNMMDLQAALGLKQLERVEKYWQRRKAIWARYMEELADLPLALPAPAAPDTRHAHHLFTVHIDANRSGISRDAFLDAMTARGIGVGVHYLSLNEHPYYQETYGWQPEDTPHAYRVGQQTVSLPMSAKLSDADVTRVIAAVREVLEVQHARIPAVAC</sequence>
<dbReference type="InterPro" id="IPR015422">
    <property type="entry name" value="PyrdxlP-dep_Trfase_small"/>
</dbReference>
<dbReference type="SUPFAM" id="SSF53383">
    <property type="entry name" value="PLP-dependent transferases"/>
    <property type="match status" value="1"/>
</dbReference>
<dbReference type="CDD" id="cd00616">
    <property type="entry name" value="AHBA_syn"/>
    <property type="match status" value="1"/>
</dbReference>
<evidence type="ECO:0000313" key="4">
    <source>
        <dbReference type="Proteomes" id="UP001385892"/>
    </source>
</evidence>
<keyword evidence="3" id="KW-0808">Transferase</keyword>
<dbReference type="Proteomes" id="UP001385892">
    <property type="component" value="Unassembled WGS sequence"/>
</dbReference>
<name>A0ABU8WCM9_9BURK</name>
<dbReference type="PANTHER" id="PTHR30244:SF34">
    <property type="entry name" value="DTDP-4-AMINO-4,6-DIDEOXYGALACTOSE TRANSAMINASE"/>
    <property type="match status" value="1"/>
</dbReference>
<accession>A0ABU8WCM9</accession>
<organism evidence="3 4">
    <name type="scientific">Variovorax rhizosphaerae</name>
    <dbReference type="NCBI Taxonomy" id="1836200"/>
    <lineage>
        <taxon>Bacteria</taxon>
        <taxon>Pseudomonadati</taxon>
        <taxon>Pseudomonadota</taxon>
        <taxon>Betaproteobacteria</taxon>
        <taxon>Burkholderiales</taxon>
        <taxon>Comamonadaceae</taxon>
        <taxon>Variovorax</taxon>
    </lineage>
</organism>
<dbReference type="Gene3D" id="3.90.1150.10">
    <property type="entry name" value="Aspartate Aminotransferase, domain 1"/>
    <property type="match status" value="1"/>
</dbReference>
<dbReference type="Pfam" id="PF01041">
    <property type="entry name" value="DegT_DnrJ_EryC1"/>
    <property type="match status" value="1"/>
</dbReference>
<dbReference type="EMBL" id="JBBKZT010000001">
    <property type="protein sequence ID" value="MEJ8845268.1"/>
    <property type="molecule type" value="Genomic_DNA"/>
</dbReference>
<dbReference type="InterPro" id="IPR000653">
    <property type="entry name" value="DegT/StrS_aminotransferase"/>
</dbReference>
<evidence type="ECO:0000313" key="3">
    <source>
        <dbReference type="EMBL" id="MEJ8845268.1"/>
    </source>
</evidence>
<reference evidence="3 4" key="1">
    <citation type="submission" date="2024-03" db="EMBL/GenBank/DDBJ databases">
        <title>Novel species of the genus Variovorax.</title>
        <authorList>
            <person name="Liu Q."/>
            <person name="Xin Y.-H."/>
        </authorList>
    </citation>
    <scope>NUCLEOTIDE SEQUENCE [LARGE SCALE GENOMIC DNA]</scope>
    <source>
        <strain evidence="3 4">KACC 18900</strain>
    </source>
</reference>
<dbReference type="InterPro" id="IPR015424">
    <property type="entry name" value="PyrdxlP-dep_Trfase"/>
</dbReference>
<dbReference type="EC" id="2.6.1.-" evidence="3"/>
<comment type="similarity">
    <text evidence="1 2">Belongs to the DegT/DnrJ/EryC1 family.</text>
</comment>
<dbReference type="PANTHER" id="PTHR30244">
    <property type="entry name" value="TRANSAMINASE"/>
    <property type="match status" value="1"/>
</dbReference>
<keyword evidence="4" id="KW-1185">Reference proteome</keyword>
<dbReference type="Gene3D" id="3.40.640.10">
    <property type="entry name" value="Type I PLP-dependent aspartate aminotransferase-like (Major domain)"/>
    <property type="match status" value="1"/>
</dbReference>
<dbReference type="RefSeq" id="WP_340340445.1">
    <property type="nucleotide sequence ID" value="NZ_JBBKZT010000001.1"/>
</dbReference>
<keyword evidence="2" id="KW-0663">Pyridoxal phosphate</keyword>
<protein>
    <submittedName>
        <fullName evidence="3">DegT/DnrJ/EryC1/StrS family aminotransferase</fullName>
        <ecNumber evidence="3">2.6.1.-</ecNumber>
    </submittedName>
</protein>
<comment type="caution">
    <text evidence="3">The sequence shown here is derived from an EMBL/GenBank/DDBJ whole genome shotgun (WGS) entry which is preliminary data.</text>
</comment>
<proteinExistence type="inferred from homology"/>
<dbReference type="PIRSF" id="PIRSF000390">
    <property type="entry name" value="PLP_StrS"/>
    <property type="match status" value="1"/>
</dbReference>